<feature type="signal peptide" evidence="3">
    <location>
        <begin position="1"/>
        <end position="19"/>
    </location>
</feature>
<keyword evidence="3" id="KW-0732">Signal</keyword>
<protein>
    <submittedName>
        <fullName evidence="6 7">C-type lectin domain-containing protein</fullName>
    </submittedName>
</protein>
<evidence type="ECO:0000313" key="7">
    <source>
        <dbReference type="WBParaSite" id="TCONS_00016558.p1"/>
    </source>
</evidence>
<proteinExistence type="predicted"/>
<evidence type="ECO:0000256" key="2">
    <source>
        <dbReference type="SAM" id="MobiDB-lite"/>
    </source>
</evidence>
<feature type="compositionally biased region" description="Basic residues" evidence="2">
    <location>
        <begin position="701"/>
        <end position="725"/>
    </location>
</feature>
<dbReference type="InterPro" id="IPR016187">
    <property type="entry name" value="CTDL_fold"/>
</dbReference>
<keyword evidence="5" id="KW-1185">Reference proteome</keyword>
<dbReference type="Pfam" id="PF00059">
    <property type="entry name" value="Lectin_C"/>
    <property type="match status" value="1"/>
</dbReference>
<dbReference type="PANTHER" id="PTHR45710:SF38">
    <property type="entry name" value="C-TYPE LECTIN DOMAIN-CONTAINING PROTEIN 180"/>
    <property type="match status" value="1"/>
</dbReference>
<feature type="chain" id="PRO_5037687436" evidence="3">
    <location>
        <begin position="20"/>
        <end position="838"/>
    </location>
</feature>
<name>A0A913IAM3_STRER</name>
<feature type="region of interest" description="Disordered" evidence="2">
    <location>
        <begin position="693"/>
        <end position="725"/>
    </location>
</feature>
<dbReference type="Gene3D" id="3.10.100.10">
    <property type="entry name" value="Mannose-Binding Protein A, subunit A"/>
    <property type="match status" value="1"/>
</dbReference>
<dbReference type="Proteomes" id="UP000035681">
    <property type="component" value="Unplaced"/>
</dbReference>
<dbReference type="AlphaFoldDB" id="A0A913IAM3"/>
<dbReference type="PROSITE" id="PS50041">
    <property type="entry name" value="C_TYPE_LECTIN_2"/>
    <property type="match status" value="1"/>
</dbReference>
<dbReference type="SMART" id="SM00034">
    <property type="entry name" value="CLECT"/>
    <property type="match status" value="1"/>
</dbReference>
<evidence type="ECO:0000256" key="1">
    <source>
        <dbReference type="SAM" id="Coils"/>
    </source>
</evidence>
<evidence type="ECO:0000313" key="5">
    <source>
        <dbReference type="Proteomes" id="UP000035681"/>
    </source>
</evidence>
<dbReference type="InterPro" id="IPR016186">
    <property type="entry name" value="C-type_lectin-like/link_sf"/>
</dbReference>
<sequence length="838" mass="96881">MIKLKFTILLYYLFIKLNAFPKFQPISSVNLRPTTTWIPGPNNNKYQFHNGWQSWLSAREYCLSQNSDLVSINSDEELEWILKHYPNDITGVGERQVQIGLFIPTSKHNNWIWTDKSNVNYTLSPFVNMKLLYDDKKCAVYLINKKVFESVLCDISNNLSDKPVRFICERSNENHMALEKANNPLWDKFDKILQFLGINDGSDVVEDSKKKEEKKKDDYYNDDNEFDSREFDEAKNNTKDKIVLVTIVDSNDSKNVNISKEVNKEINNEGSGEEVENDFESIATRKDEYIVSSTPIMKTTKSVISEISKMVESMKSIIKLGLDDNVTPVSSIDYSDEYNIYSRFKKNQDKSLGLIRNSHPQIHNIISQKTHPIINSAINLVKTFDSYESEYNDSVDFQFVNKLENIYNKLLENKDNKIDTLTDDGKNKLVQLQKIDGVIDNGIIEDNLVSKTSMLTTNGDLQNHDIEGSGEDIIKVNNQKNTGTLSLKDTKSDQGKNITNIDSKIEGGSIINNISSSGHIDNITSSNNNVEIENVEKKIIKFFKVLYQYLKKTDVKSLKEILDNREPGVSIIDHLKKSLNAANQREIDQINALDKLYKMGINLEKIRHDSINTTLEHNTVKMAIKEIEKELTNELEKNMSEEFDEANNLINDYNNKQENQKLKIYETKSTKNNENSILLSTTPISIINNETKKNNLLGKSNHNKKKRKGKKNKKNYRNKNKKNVSKKPLKVIETWHPEVPPTEEQKKQFSVLEKERVKLNNDAYEIFRNFNENERTKKLLERIHQHEIEKKKTSEKEPLIKINKNKSQEVNKHDLNGLINLLTKTDKTVHNFIDKHNQ</sequence>
<dbReference type="CDD" id="cd00037">
    <property type="entry name" value="CLECT"/>
    <property type="match status" value="1"/>
</dbReference>
<evidence type="ECO:0000313" key="6">
    <source>
        <dbReference type="WBParaSite" id="SSTP_0001254400.1"/>
    </source>
</evidence>
<dbReference type="PANTHER" id="PTHR45710">
    <property type="entry name" value="C-TYPE LECTIN DOMAIN-CONTAINING PROTEIN 180"/>
    <property type="match status" value="1"/>
</dbReference>
<dbReference type="InterPro" id="IPR001304">
    <property type="entry name" value="C-type_lectin-like"/>
</dbReference>
<keyword evidence="1" id="KW-0175">Coiled coil</keyword>
<accession>A0A913IAM3</accession>
<organism evidence="6">
    <name type="scientific">Strongyloides stercoralis</name>
    <name type="common">Threadworm</name>
    <dbReference type="NCBI Taxonomy" id="6248"/>
    <lineage>
        <taxon>Eukaryota</taxon>
        <taxon>Metazoa</taxon>
        <taxon>Ecdysozoa</taxon>
        <taxon>Nematoda</taxon>
        <taxon>Chromadorea</taxon>
        <taxon>Rhabditida</taxon>
        <taxon>Tylenchina</taxon>
        <taxon>Panagrolaimomorpha</taxon>
        <taxon>Strongyloidoidea</taxon>
        <taxon>Strongyloididae</taxon>
        <taxon>Strongyloides</taxon>
    </lineage>
</organism>
<dbReference type="WBParaSite" id="SSTP_0001254400.1">
    <property type="protein sequence ID" value="SSTP_0001254400.1"/>
    <property type="gene ID" value="SSTP_0001254400"/>
</dbReference>
<feature type="domain" description="C-type lectin" evidence="4">
    <location>
        <begin position="46"/>
        <end position="169"/>
    </location>
</feature>
<reference evidence="6" key="1">
    <citation type="submission" date="2022-10" db="UniProtKB">
        <authorList>
            <consortium name="WormBaseParasite"/>
        </authorList>
    </citation>
    <scope>IDENTIFICATION</scope>
</reference>
<dbReference type="SUPFAM" id="SSF56436">
    <property type="entry name" value="C-type lectin-like"/>
    <property type="match status" value="1"/>
</dbReference>
<feature type="coiled-coil region" evidence="1">
    <location>
        <begin position="632"/>
        <end position="663"/>
    </location>
</feature>
<evidence type="ECO:0000259" key="4">
    <source>
        <dbReference type="PROSITE" id="PS50041"/>
    </source>
</evidence>
<evidence type="ECO:0000256" key="3">
    <source>
        <dbReference type="SAM" id="SignalP"/>
    </source>
</evidence>
<dbReference type="WBParaSite" id="TCONS_00016558.p1">
    <property type="protein sequence ID" value="TCONS_00016558.p1"/>
    <property type="gene ID" value="XLOC_011159"/>
</dbReference>
<dbReference type="InterPro" id="IPR050828">
    <property type="entry name" value="C-type_lectin/matrix_domain"/>
</dbReference>